<evidence type="ECO:0000313" key="3">
    <source>
        <dbReference type="Proteomes" id="UP000521943"/>
    </source>
</evidence>
<proteinExistence type="predicted"/>
<keyword evidence="3" id="KW-1185">Reference proteome</keyword>
<accession>A0A8H6I2K6</accession>
<comment type="caution">
    <text evidence="2">The sequence shown here is derived from an EMBL/GenBank/DDBJ whole genome shotgun (WGS) entry which is preliminary data.</text>
</comment>
<reference evidence="2 3" key="1">
    <citation type="submission" date="2020-07" db="EMBL/GenBank/DDBJ databases">
        <title>Comparative genomics of pyrophilous fungi reveals a link between fire events and developmental genes.</title>
        <authorList>
            <consortium name="DOE Joint Genome Institute"/>
            <person name="Steindorff A.S."/>
            <person name="Carver A."/>
            <person name="Calhoun S."/>
            <person name="Stillman K."/>
            <person name="Liu H."/>
            <person name="Lipzen A."/>
            <person name="Pangilinan J."/>
            <person name="Labutti K."/>
            <person name="Bruns T.D."/>
            <person name="Grigoriev I.V."/>
        </authorList>
    </citation>
    <scope>NUCLEOTIDE SEQUENCE [LARGE SCALE GENOMIC DNA]</scope>
    <source>
        <strain evidence="2 3">CBS 144469</strain>
    </source>
</reference>
<dbReference type="EMBL" id="JACGCI010000021">
    <property type="protein sequence ID" value="KAF6757753.1"/>
    <property type="molecule type" value="Genomic_DNA"/>
</dbReference>
<evidence type="ECO:0000313" key="2">
    <source>
        <dbReference type="EMBL" id="KAF6757753.1"/>
    </source>
</evidence>
<dbReference type="Proteomes" id="UP000521943">
    <property type="component" value="Unassembled WGS sequence"/>
</dbReference>
<gene>
    <name evidence="2" type="ORF">DFP72DRAFT_223513</name>
</gene>
<feature type="compositionally biased region" description="Low complexity" evidence="1">
    <location>
        <begin position="43"/>
        <end position="55"/>
    </location>
</feature>
<feature type="region of interest" description="Disordered" evidence="1">
    <location>
        <begin position="37"/>
        <end position="69"/>
    </location>
</feature>
<evidence type="ECO:0000256" key="1">
    <source>
        <dbReference type="SAM" id="MobiDB-lite"/>
    </source>
</evidence>
<name>A0A8H6I2K6_9AGAR</name>
<organism evidence="2 3">
    <name type="scientific">Ephemerocybe angulata</name>
    <dbReference type="NCBI Taxonomy" id="980116"/>
    <lineage>
        <taxon>Eukaryota</taxon>
        <taxon>Fungi</taxon>
        <taxon>Dikarya</taxon>
        <taxon>Basidiomycota</taxon>
        <taxon>Agaricomycotina</taxon>
        <taxon>Agaricomycetes</taxon>
        <taxon>Agaricomycetidae</taxon>
        <taxon>Agaricales</taxon>
        <taxon>Agaricineae</taxon>
        <taxon>Psathyrellaceae</taxon>
        <taxon>Ephemerocybe</taxon>
    </lineage>
</organism>
<sequence length="196" mass="21995">MSLPSRANCLDSFAFSQVDNLVGDLAHMRRYLVSKLPDPLAEPPSRQSFSSPSRVNSKDPIHSTQQAKPFNADPRRIVAEYKGALYGRRCLSTQEVILEYLLGRCLQQCQVVLEELELTHSASQQVEESADYVLGLGQALGAEIDPERLETESANLFTQVRKDLFDLSEELKELDGARDTTADFRRDPSSVLRPLR</sequence>
<dbReference type="OrthoDB" id="2998186at2759"/>
<dbReference type="AlphaFoldDB" id="A0A8H6I2K6"/>
<protein>
    <submittedName>
        <fullName evidence="2">Uncharacterized protein</fullName>
    </submittedName>
</protein>